<evidence type="ECO:0000313" key="2">
    <source>
        <dbReference type="EMBL" id="GFY77942.1"/>
    </source>
</evidence>
<dbReference type="GO" id="GO:0003676">
    <property type="term" value="F:nucleic acid binding"/>
    <property type="evidence" value="ECO:0007669"/>
    <property type="project" value="InterPro"/>
</dbReference>
<dbReference type="Proteomes" id="UP000886998">
    <property type="component" value="Unassembled WGS sequence"/>
</dbReference>
<keyword evidence="3" id="KW-1185">Reference proteome</keyword>
<sequence>MKNEKRAPRHKPMKDRLTLLLGANASGDMKLKQLLLYHSGNPRALIKSIIKSKLPVMWRSNQRACSTFSKNGYLKFVPRASRTTFIPMTYS</sequence>
<dbReference type="EMBL" id="BMAV01022723">
    <property type="protein sequence ID" value="GFY77942.1"/>
    <property type="molecule type" value="Genomic_DNA"/>
</dbReference>
<protein>
    <submittedName>
        <fullName evidence="2">Tigger transposable element-derived protein 1-like</fullName>
    </submittedName>
</protein>
<feature type="domain" description="DDE-1" evidence="1">
    <location>
        <begin position="14"/>
        <end position="67"/>
    </location>
</feature>
<dbReference type="Pfam" id="PF03184">
    <property type="entry name" value="DDE_1"/>
    <property type="match status" value="1"/>
</dbReference>
<accession>A0A8X6YWP1</accession>
<evidence type="ECO:0000259" key="1">
    <source>
        <dbReference type="Pfam" id="PF03184"/>
    </source>
</evidence>
<name>A0A8X6YWP1_9ARAC</name>
<proteinExistence type="predicted"/>
<dbReference type="OrthoDB" id="6426196at2759"/>
<evidence type="ECO:0000313" key="3">
    <source>
        <dbReference type="Proteomes" id="UP000886998"/>
    </source>
</evidence>
<organism evidence="2 3">
    <name type="scientific">Trichonephila inaurata madagascariensis</name>
    <dbReference type="NCBI Taxonomy" id="2747483"/>
    <lineage>
        <taxon>Eukaryota</taxon>
        <taxon>Metazoa</taxon>
        <taxon>Ecdysozoa</taxon>
        <taxon>Arthropoda</taxon>
        <taxon>Chelicerata</taxon>
        <taxon>Arachnida</taxon>
        <taxon>Araneae</taxon>
        <taxon>Araneomorphae</taxon>
        <taxon>Entelegynae</taxon>
        <taxon>Araneoidea</taxon>
        <taxon>Nephilidae</taxon>
        <taxon>Trichonephila</taxon>
        <taxon>Trichonephila inaurata</taxon>
    </lineage>
</organism>
<dbReference type="AlphaFoldDB" id="A0A8X6YWP1"/>
<comment type="caution">
    <text evidence="2">The sequence shown here is derived from an EMBL/GenBank/DDBJ whole genome shotgun (WGS) entry which is preliminary data.</text>
</comment>
<reference evidence="2" key="1">
    <citation type="submission" date="2020-08" db="EMBL/GenBank/DDBJ databases">
        <title>Multicomponent nature underlies the extraordinary mechanical properties of spider dragline silk.</title>
        <authorList>
            <person name="Kono N."/>
            <person name="Nakamura H."/>
            <person name="Mori M."/>
            <person name="Yoshida Y."/>
            <person name="Ohtoshi R."/>
            <person name="Malay A.D."/>
            <person name="Moran D.A.P."/>
            <person name="Tomita M."/>
            <person name="Numata K."/>
            <person name="Arakawa K."/>
        </authorList>
    </citation>
    <scope>NUCLEOTIDE SEQUENCE</scope>
</reference>
<gene>
    <name evidence="2" type="ORF">TNIN_21291</name>
</gene>
<dbReference type="InterPro" id="IPR004875">
    <property type="entry name" value="DDE_SF_endonuclease_dom"/>
</dbReference>